<proteinExistence type="inferred from homology"/>
<comment type="caution">
    <text evidence="7">The sequence shown here is derived from an EMBL/GenBank/DDBJ whole genome shotgun (WGS) entry which is preliminary data.</text>
</comment>
<dbReference type="SUPFAM" id="SSF74788">
    <property type="entry name" value="Cullin repeat-like"/>
    <property type="match status" value="1"/>
</dbReference>
<dbReference type="GO" id="GO:0046872">
    <property type="term" value="F:metal ion binding"/>
    <property type="evidence" value="ECO:0007669"/>
    <property type="project" value="UniProtKB-KW"/>
</dbReference>
<keyword evidence="3" id="KW-0479">Metal-binding</keyword>
<dbReference type="EMBL" id="JBANAX010000668">
    <property type="protein sequence ID" value="KAL1198346.1"/>
    <property type="molecule type" value="Genomic_DNA"/>
</dbReference>
<dbReference type="PROSITE" id="PS50081">
    <property type="entry name" value="ZF_DAG_PE_2"/>
    <property type="match status" value="1"/>
</dbReference>
<keyword evidence="4" id="KW-0862">Zinc</keyword>
<evidence type="ECO:0000256" key="5">
    <source>
        <dbReference type="RuleBase" id="RU365026"/>
    </source>
</evidence>
<keyword evidence="5" id="KW-0653">Protein transport</keyword>
<evidence type="ECO:0000256" key="1">
    <source>
        <dbReference type="ARBA" id="ARBA00006756"/>
    </source>
</evidence>
<keyword evidence="2 5" id="KW-0813">Transport</keyword>
<dbReference type="SUPFAM" id="SSF57889">
    <property type="entry name" value="Cysteine-rich domain"/>
    <property type="match status" value="1"/>
</dbReference>
<dbReference type="AlphaFoldDB" id="A0ABD1AHQ7"/>
<dbReference type="InterPro" id="IPR046364">
    <property type="entry name" value="Exo70_C"/>
</dbReference>
<name>A0ABD1AHQ7_CARAN</name>
<evidence type="ECO:0000256" key="2">
    <source>
        <dbReference type="ARBA" id="ARBA00022448"/>
    </source>
</evidence>
<evidence type="ECO:0000313" key="8">
    <source>
        <dbReference type="Proteomes" id="UP001558713"/>
    </source>
</evidence>
<dbReference type="InterPro" id="IPR016159">
    <property type="entry name" value="Cullin_repeat-like_dom_sf"/>
</dbReference>
<comment type="function">
    <text evidence="5">Component of the exocyst complex.</text>
</comment>
<protein>
    <recommendedName>
        <fullName evidence="5">Exocyst subunit Exo70 family protein</fullName>
    </recommendedName>
</protein>
<keyword evidence="5" id="KW-0268">Exocytosis</keyword>
<evidence type="ECO:0000313" key="7">
    <source>
        <dbReference type="EMBL" id="KAL1198346.1"/>
    </source>
</evidence>
<evidence type="ECO:0000259" key="6">
    <source>
        <dbReference type="PROSITE" id="PS50081"/>
    </source>
</evidence>
<dbReference type="InterPro" id="IPR002219">
    <property type="entry name" value="PKC_DAG/PE"/>
</dbReference>
<evidence type="ECO:0000256" key="4">
    <source>
        <dbReference type="ARBA" id="ARBA00022833"/>
    </source>
</evidence>
<dbReference type="PANTHER" id="PTHR12542:SF135">
    <property type="entry name" value="EXOCYST COMPLEX COMPONENT EXO70A3-RELATED"/>
    <property type="match status" value="1"/>
</dbReference>
<sequence>MSHVLHKSDLHDLSNARKFPTHDHLLYSTTKSGPCARCFEEIKEQFYECSECNIFFHKECIESTTEINSHKDIGEVRALEDKLNDETIKVEEIGKVNARFTDELHLVLHKDGKIDDINTRYDACKFKQILENNSKPIEPDHLFECLPSNLRPSSEVEDSGEKSHDPRHKGLEKYVFTVPTIISPMVLPLLHDLAQQMVEAGHQQQVLTTYRDTRKAVLEQSLEKLGVERLSEDDVQRMKWYDLDGKITKWIHYMRISVKLLFATEKIICNQILDGVDSVVRDQCFAEITTNSFDMLLSFGYAVPKSKRSPETQFVMLDMYEIMTELQPEFELIFGSKPFTEMKESTLKLTKLLAQTVQETIADFVTLVEMDATEGAVMDGSVHLICSYVVKYFKYLFDYQSTLGVIFQEFDNKDLDNELKFAITRIIRALLKNLDGKSKQFQDAALTQLFLMNNVYYVVKYVTRTEAGSMLGDDWVQTHRKIVQQHAKQYKTISWNKILQCLTVQSSGSDPIENETITTTLVKDKFKTFNSQFEELHHRQCQWTVPDIELRESLILAIADDILPAYRSFLKRFGPMIESGKNPQKYIRFTPEELERMLDDFFEGKNLE</sequence>
<keyword evidence="8" id="KW-1185">Reference proteome</keyword>
<gene>
    <name evidence="7" type="ORF">V5N11_026874</name>
</gene>
<dbReference type="GO" id="GO:0006887">
    <property type="term" value="P:exocytosis"/>
    <property type="evidence" value="ECO:0007669"/>
    <property type="project" value="UniProtKB-KW"/>
</dbReference>
<dbReference type="Proteomes" id="UP001558713">
    <property type="component" value="Unassembled WGS sequence"/>
</dbReference>
<dbReference type="PANTHER" id="PTHR12542">
    <property type="entry name" value="EXOCYST COMPLEX PROTEIN EXO70"/>
    <property type="match status" value="1"/>
</dbReference>
<comment type="similarity">
    <text evidence="1 5">Belongs to the EXO70 family.</text>
</comment>
<accession>A0ABD1AHQ7</accession>
<reference evidence="7 8" key="1">
    <citation type="submission" date="2024-04" db="EMBL/GenBank/DDBJ databases">
        <title>Genome assembly C_amara_ONT_v2.</title>
        <authorList>
            <person name="Yant L."/>
            <person name="Moore C."/>
            <person name="Slenker M."/>
        </authorList>
    </citation>
    <scope>NUCLEOTIDE SEQUENCE [LARGE SCALE GENOMIC DNA]</scope>
    <source>
        <tissue evidence="7">Leaf</tissue>
    </source>
</reference>
<dbReference type="Gene3D" id="1.20.1280.170">
    <property type="entry name" value="Exocyst complex component Exo70"/>
    <property type="match status" value="1"/>
</dbReference>
<organism evidence="7 8">
    <name type="scientific">Cardamine amara subsp. amara</name>
    <dbReference type="NCBI Taxonomy" id="228776"/>
    <lineage>
        <taxon>Eukaryota</taxon>
        <taxon>Viridiplantae</taxon>
        <taxon>Streptophyta</taxon>
        <taxon>Embryophyta</taxon>
        <taxon>Tracheophyta</taxon>
        <taxon>Spermatophyta</taxon>
        <taxon>Magnoliopsida</taxon>
        <taxon>eudicotyledons</taxon>
        <taxon>Gunneridae</taxon>
        <taxon>Pentapetalae</taxon>
        <taxon>rosids</taxon>
        <taxon>malvids</taxon>
        <taxon>Brassicales</taxon>
        <taxon>Brassicaceae</taxon>
        <taxon>Cardamineae</taxon>
        <taxon>Cardamine</taxon>
    </lineage>
</organism>
<dbReference type="InterPro" id="IPR046349">
    <property type="entry name" value="C1-like_sf"/>
</dbReference>
<dbReference type="GO" id="GO:0015031">
    <property type="term" value="P:protein transport"/>
    <property type="evidence" value="ECO:0007669"/>
    <property type="project" value="UniProtKB-KW"/>
</dbReference>
<dbReference type="Pfam" id="PF03081">
    <property type="entry name" value="Exo70_C"/>
    <property type="match status" value="1"/>
</dbReference>
<feature type="domain" description="Phorbol-ester/DAG-type" evidence="6">
    <location>
        <begin position="21"/>
        <end position="68"/>
    </location>
</feature>
<evidence type="ECO:0000256" key="3">
    <source>
        <dbReference type="ARBA" id="ARBA00022723"/>
    </source>
</evidence>
<dbReference type="InterPro" id="IPR004140">
    <property type="entry name" value="Exo70"/>
</dbReference>